<comment type="subunit">
    <text evidence="3">Homodimer.</text>
</comment>
<protein>
    <submittedName>
        <fullName evidence="8">Aromatic-amino-acid transaminase</fullName>
    </submittedName>
</protein>
<evidence type="ECO:0000256" key="1">
    <source>
        <dbReference type="ARBA" id="ARBA00001933"/>
    </source>
</evidence>
<feature type="domain" description="Aminotransferase class I/classII large" evidence="7">
    <location>
        <begin position="36"/>
        <end position="403"/>
    </location>
</feature>
<dbReference type="GO" id="GO:0008483">
    <property type="term" value="F:transaminase activity"/>
    <property type="evidence" value="ECO:0007669"/>
    <property type="project" value="UniProtKB-KW"/>
</dbReference>
<dbReference type="InterPro" id="IPR004839">
    <property type="entry name" value="Aminotransferase_I/II_large"/>
</dbReference>
<dbReference type="Pfam" id="PF00155">
    <property type="entry name" value="Aminotran_1_2"/>
    <property type="match status" value="1"/>
</dbReference>
<dbReference type="RefSeq" id="WP_078710605.1">
    <property type="nucleotide sequence ID" value="NZ_FUWY01000001.1"/>
</dbReference>
<accession>A0A1T4JWG4</accession>
<dbReference type="InterPro" id="IPR015422">
    <property type="entry name" value="PyrdxlP-dep_Trfase_small"/>
</dbReference>
<dbReference type="InterPro" id="IPR015424">
    <property type="entry name" value="PyrdxlP-dep_Trfase"/>
</dbReference>
<dbReference type="GO" id="GO:0006520">
    <property type="term" value="P:amino acid metabolic process"/>
    <property type="evidence" value="ECO:0007669"/>
    <property type="project" value="InterPro"/>
</dbReference>
<evidence type="ECO:0000259" key="7">
    <source>
        <dbReference type="Pfam" id="PF00155"/>
    </source>
</evidence>
<dbReference type="Gene3D" id="3.90.1150.10">
    <property type="entry name" value="Aspartate Aminotransferase, domain 1"/>
    <property type="match status" value="1"/>
</dbReference>
<evidence type="ECO:0000256" key="3">
    <source>
        <dbReference type="ARBA" id="ARBA00011738"/>
    </source>
</evidence>
<organism evidence="8 9">
    <name type="scientific">Anaerorhabdus furcosa</name>
    <dbReference type="NCBI Taxonomy" id="118967"/>
    <lineage>
        <taxon>Bacteria</taxon>
        <taxon>Bacillati</taxon>
        <taxon>Bacillota</taxon>
        <taxon>Erysipelotrichia</taxon>
        <taxon>Erysipelotrichales</taxon>
        <taxon>Erysipelotrichaceae</taxon>
        <taxon>Anaerorhabdus</taxon>
    </lineage>
</organism>
<evidence type="ECO:0000313" key="9">
    <source>
        <dbReference type="Proteomes" id="UP000243297"/>
    </source>
</evidence>
<comment type="similarity">
    <text evidence="2">Belongs to the class-I pyridoxal-phosphate-dependent aminotransferase family.</text>
</comment>
<proteinExistence type="inferred from homology"/>
<keyword evidence="4" id="KW-0032">Aminotransferase</keyword>
<dbReference type="AlphaFoldDB" id="A0A1T4JWG4"/>
<dbReference type="PANTHER" id="PTHR11879:SF22">
    <property type="entry name" value="ASPARTATE AMINOTRANSFERASE, MITOCHONDRIAL"/>
    <property type="match status" value="1"/>
</dbReference>
<dbReference type="CDD" id="cd00609">
    <property type="entry name" value="AAT_like"/>
    <property type="match status" value="1"/>
</dbReference>
<dbReference type="InterPro" id="IPR000796">
    <property type="entry name" value="Asp_trans"/>
</dbReference>
<evidence type="ECO:0000256" key="4">
    <source>
        <dbReference type="ARBA" id="ARBA00022576"/>
    </source>
</evidence>
<evidence type="ECO:0000256" key="6">
    <source>
        <dbReference type="ARBA" id="ARBA00022898"/>
    </source>
</evidence>
<evidence type="ECO:0000256" key="5">
    <source>
        <dbReference type="ARBA" id="ARBA00022679"/>
    </source>
</evidence>
<dbReference type="SUPFAM" id="SSF53383">
    <property type="entry name" value="PLP-dependent transferases"/>
    <property type="match status" value="1"/>
</dbReference>
<reference evidence="9" key="1">
    <citation type="submission" date="2017-02" db="EMBL/GenBank/DDBJ databases">
        <authorList>
            <person name="Varghese N."/>
            <person name="Submissions S."/>
        </authorList>
    </citation>
    <scope>NUCLEOTIDE SEQUENCE [LARGE SCALE GENOMIC DNA]</scope>
    <source>
        <strain evidence="9">ATCC 25662</strain>
    </source>
</reference>
<gene>
    <name evidence="8" type="ORF">SAMN02745191_0139</name>
</gene>
<dbReference type="PANTHER" id="PTHR11879">
    <property type="entry name" value="ASPARTATE AMINOTRANSFERASE"/>
    <property type="match status" value="1"/>
</dbReference>
<comment type="cofactor">
    <cofactor evidence="1">
        <name>pyridoxal 5'-phosphate</name>
        <dbReference type="ChEBI" id="CHEBI:597326"/>
    </cofactor>
</comment>
<dbReference type="GO" id="GO:0030170">
    <property type="term" value="F:pyridoxal phosphate binding"/>
    <property type="evidence" value="ECO:0007669"/>
    <property type="project" value="InterPro"/>
</dbReference>
<dbReference type="Gene3D" id="3.40.640.10">
    <property type="entry name" value="Type I PLP-dependent aspartate aminotransferase-like (Major domain)"/>
    <property type="match status" value="1"/>
</dbReference>
<dbReference type="Proteomes" id="UP000243297">
    <property type="component" value="Unassembled WGS sequence"/>
</dbReference>
<dbReference type="OrthoDB" id="9766445at2"/>
<keyword evidence="6" id="KW-0663">Pyridoxal phosphate</keyword>
<dbReference type="EMBL" id="FUWY01000001">
    <property type="protein sequence ID" value="SJZ34540.1"/>
    <property type="molecule type" value="Genomic_DNA"/>
</dbReference>
<dbReference type="InterPro" id="IPR015421">
    <property type="entry name" value="PyrdxlP-dep_Trfase_major"/>
</dbReference>
<keyword evidence="9" id="KW-1185">Reference proteome</keyword>
<name>A0A1T4JWG4_9FIRM</name>
<keyword evidence="5" id="KW-0808">Transferase</keyword>
<dbReference type="GO" id="GO:0042802">
    <property type="term" value="F:identical protein binding"/>
    <property type="evidence" value="ECO:0007669"/>
    <property type="project" value="TreeGrafter"/>
</dbReference>
<sequence length="408" mass="45881">MTFTRKAADLVPIEDTVFAVVDLANKEAKKIGPENVVNATIGALYDENGELVAYKSVFDHYNQISNKAKAKYAASFVGNDSYRQQVYQWVTQGANLDLAHRVIATPGGSGAVSMTFANILDANETVILPNIAWGSYKLMATQNNFKVQTYSLFEEDHFNLDSFKAVCSEVLNQQKKLLIVINDPCHNPTGYSMTRSEWDQVIEFLNKCSEIGPVVLIDDIAYIDYAYDIPQSRKVMEAFNHISDNVLISIAFSCSKTCTSYGLRCGAAIILAKKEESVREVEIVFEKHARAVWSNIPNAAMDNFTWVTTDNYFNFLSEKQDYIDLLKQRSSIFMEEANKVGLDVYPYKEGFFVTVKCKDNNQRDQLHEKLIKHHIFTVKVNLGIRVAICSCSIEKTKGLATAIKMLAD</sequence>
<evidence type="ECO:0000256" key="2">
    <source>
        <dbReference type="ARBA" id="ARBA00007441"/>
    </source>
</evidence>
<dbReference type="STRING" id="118967.SAMN02745191_0139"/>
<evidence type="ECO:0000313" key="8">
    <source>
        <dbReference type="EMBL" id="SJZ34540.1"/>
    </source>
</evidence>